<dbReference type="EMBL" id="QXGA01002736">
    <property type="protein sequence ID" value="KAE9092840.1"/>
    <property type="molecule type" value="Genomic_DNA"/>
</dbReference>
<evidence type="ECO:0000313" key="13">
    <source>
        <dbReference type="Proteomes" id="UP000429523"/>
    </source>
</evidence>
<evidence type="ECO:0000313" key="8">
    <source>
        <dbReference type="EMBL" id="KAE9176333.1"/>
    </source>
</evidence>
<evidence type="ECO:0000313" key="15">
    <source>
        <dbReference type="Proteomes" id="UP000437068"/>
    </source>
</evidence>
<accession>A0A6A3RG73</accession>
<evidence type="ECO:0000313" key="3">
    <source>
        <dbReference type="EMBL" id="KAE8925959.1"/>
    </source>
</evidence>
<evidence type="ECO:0000313" key="18">
    <source>
        <dbReference type="Proteomes" id="UP000441208"/>
    </source>
</evidence>
<dbReference type="EMBL" id="QXGF01002147">
    <property type="protein sequence ID" value="KAE8925959.1"/>
    <property type="molecule type" value="Genomic_DNA"/>
</dbReference>
<evidence type="ECO:0000313" key="4">
    <source>
        <dbReference type="EMBL" id="KAE8977120.1"/>
    </source>
</evidence>
<evidence type="ECO:0000313" key="16">
    <source>
        <dbReference type="Proteomes" id="UP000440367"/>
    </source>
</evidence>
<dbReference type="Proteomes" id="UP000488956">
    <property type="component" value="Unassembled WGS sequence"/>
</dbReference>
<evidence type="ECO:0000313" key="12">
    <source>
        <dbReference type="EMBL" id="KAE9293171.1"/>
    </source>
</evidence>
<dbReference type="InterPro" id="IPR036058">
    <property type="entry name" value="Kazal_dom_sf"/>
</dbReference>
<dbReference type="EMBL" id="QXGE01002709">
    <property type="protein sequence ID" value="KAE9279775.1"/>
    <property type="molecule type" value="Genomic_DNA"/>
</dbReference>
<dbReference type="EMBL" id="QXFW01002592">
    <property type="protein sequence ID" value="KAE8977120.1"/>
    <property type="molecule type" value="Genomic_DNA"/>
</dbReference>
<evidence type="ECO:0000313" key="22">
    <source>
        <dbReference type="Proteomes" id="UP000488956"/>
    </source>
</evidence>
<evidence type="ECO:0000313" key="21">
    <source>
        <dbReference type="Proteomes" id="UP000486351"/>
    </source>
</evidence>
<evidence type="ECO:0000313" key="20">
    <source>
        <dbReference type="Proteomes" id="UP000476176"/>
    </source>
</evidence>
<sequence>MQLNYLFVLGLLACAAHKLSDAIGFDCEIMYCPDDYDPVCGTDGNKYSNLCELTLKACSDTTKELDVASNATC</sequence>
<evidence type="ECO:0000313" key="11">
    <source>
        <dbReference type="EMBL" id="KAE9279775.1"/>
    </source>
</evidence>
<dbReference type="EMBL" id="QXFY01002726">
    <property type="protein sequence ID" value="KAE9293171.1"/>
    <property type="molecule type" value="Genomic_DNA"/>
</dbReference>
<comment type="caution">
    <text evidence="7">The sequence shown here is derived from an EMBL/GenBank/DDBJ whole genome shotgun (WGS) entry which is preliminary data.</text>
</comment>
<evidence type="ECO:0000313" key="6">
    <source>
        <dbReference type="EMBL" id="KAE9074345.1"/>
    </source>
</evidence>
<evidence type="ECO:0000256" key="1">
    <source>
        <dbReference type="SAM" id="SignalP"/>
    </source>
</evidence>
<dbReference type="PROSITE" id="PS51465">
    <property type="entry name" value="KAZAL_2"/>
    <property type="match status" value="1"/>
</dbReference>
<gene>
    <name evidence="11" type="ORF">PF001_g24560</name>
    <name evidence="10" type="ORF">PF002_g24130</name>
    <name evidence="9" type="ORF">PF004_g22038</name>
    <name evidence="8" type="ORF">PF005_g25008</name>
    <name evidence="7" type="ORF">PF006_g24591</name>
    <name evidence="6" type="ORF">PF007_g25452</name>
    <name evidence="12" type="ORF">PF008_g24873</name>
    <name evidence="3" type="ORF">PF009_g23846</name>
    <name evidence="5" type="ORF">PF010_g24867</name>
    <name evidence="4" type="ORF">PF011_g23782</name>
</gene>
<dbReference type="Proteomes" id="UP000441208">
    <property type="component" value="Unassembled WGS sequence"/>
</dbReference>
<dbReference type="Proteomes" id="UP000486351">
    <property type="component" value="Unassembled WGS sequence"/>
</dbReference>
<dbReference type="EMBL" id="QXGB01002628">
    <property type="protein sequence ID" value="KAE9176333.1"/>
    <property type="molecule type" value="Genomic_DNA"/>
</dbReference>
<evidence type="ECO:0000313" key="14">
    <source>
        <dbReference type="Proteomes" id="UP000433483"/>
    </source>
</evidence>
<dbReference type="EMBL" id="QXGD01002161">
    <property type="protein sequence ID" value="KAE9192689.1"/>
    <property type="molecule type" value="Genomic_DNA"/>
</dbReference>
<feature type="signal peptide" evidence="1">
    <location>
        <begin position="1"/>
        <end position="22"/>
    </location>
</feature>
<evidence type="ECO:0000313" key="7">
    <source>
        <dbReference type="EMBL" id="KAE9092840.1"/>
    </source>
</evidence>
<feature type="domain" description="Kazal-like" evidence="2">
    <location>
        <begin position="21"/>
        <end position="73"/>
    </location>
</feature>
<dbReference type="EMBL" id="QXFZ01002726">
    <property type="protein sequence ID" value="KAE9074345.1"/>
    <property type="molecule type" value="Genomic_DNA"/>
</dbReference>
<evidence type="ECO:0000313" key="9">
    <source>
        <dbReference type="EMBL" id="KAE9189985.1"/>
    </source>
</evidence>
<dbReference type="OrthoDB" id="88853at2759"/>
<evidence type="ECO:0000313" key="17">
    <source>
        <dbReference type="Proteomes" id="UP000440732"/>
    </source>
</evidence>
<dbReference type="Proteomes" id="UP000440367">
    <property type="component" value="Unassembled WGS sequence"/>
</dbReference>
<dbReference type="Proteomes" id="UP000429523">
    <property type="component" value="Unassembled WGS sequence"/>
</dbReference>
<proteinExistence type="predicted"/>
<dbReference type="SMART" id="SM00280">
    <property type="entry name" value="KAZAL"/>
    <property type="match status" value="1"/>
</dbReference>
<dbReference type="Proteomes" id="UP000437068">
    <property type="component" value="Unassembled WGS sequence"/>
</dbReference>
<dbReference type="InterPro" id="IPR002350">
    <property type="entry name" value="Kazal_dom"/>
</dbReference>
<protein>
    <recommendedName>
        <fullName evidence="2">Kazal-like domain-containing protein</fullName>
    </recommendedName>
</protein>
<evidence type="ECO:0000313" key="5">
    <source>
        <dbReference type="EMBL" id="KAE9073961.1"/>
    </source>
</evidence>
<keyword evidence="14" id="KW-1185">Reference proteome</keyword>
<dbReference type="Proteomes" id="UP000460718">
    <property type="component" value="Unassembled WGS sequence"/>
</dbReference>
<dbReference type="EMBL" id="QXGC01002158">
    <property type="protein sequence ID" value="KAE9189985.1"/>
    <property type="molecule type" value="Genomic_DNA"/>
</dbReference>
<dbReference type="Proteomes" id="UP000476176">
    <property type="component" value="Unassembled WGS sequence"/>
</dbReference>
<dbReference type="EMBL" id="QXFX01002752">
    <property type="protein sequence ID" value="KAE9073961.1"/>
    <property type="molecule type" value="Genomic_DNA"/>
</dbReference>
<reference evidence="13 14" key="1">
    <citation type="submission" date="2018-08" db="EMBL/GenBank/DDBJ databases">
        <title>Genomic investigation of the strawberry pathogen Phytophthora fragariae indicates pathogenicity is determined by transcriptional variation in three key races.</title>
        <authorList>
            <person name="Adams T.M."/>
            <person name="Armitage A.D."/>
            <person name="Sobczyk M.K."/>
            <person name="Bates H.J."/>
            <person name="Dunwell J.M."/>
            <person name="Nellist C.F."/>
            <person name="Harrison R.J."/>
        </authorList>
    </citation>
    <scope>NUCLEOTIDE SEQUENCE [LARGE SCALE GENOMIC DNA]</scope>
    <source>
        <strain evidence="11 15">A4</strain>
        <strain evidence="10 16">BC-1</strain>
        <strain evidence="9 20">BC-23</strain>
        <strain evidence="8 14">NOV-27</strain>
        <strain evidence="7 17">NOV-5</strain>
        <strain evidence="6 18">NOV-71</strain>
        <strain evidence="12 21">NOV-77</strain>
        <strain evidence="3 13">NOV-9</strain>
        <strain evidence="5 22">ONT-3</strain>
        <strain evidence="4 19">SCRP245</strain>
    </source>
</reference>
<dbReference type="Proteomes" id="UP000440732">
    <property type="component" value="Unassembled WGS sequence"/>
</dbReference>
<evidence type="ECO:0000259" key="2">
    <source>
        <dbReference type="PROSITE" id="PS51465"/>
    </source>
</evidence>
<evidence type="ECO:0000313" key="10">
    <source>
        <dbReference type="EMBL" id="KAE9192689.1"/>
    </source>
</evidence>
<dbReference type="Gene3D" id="3.30.60.30">
    <property type="match status" value="1"/>
</dbReference>
<name>A0A6A3RG73_9STRA</name>
<dbReference type="AlphaFoldDB" id="A0A6A3RG73"/>
<dbReference type="Proteomes" id="UP000433483">
    <property type="component" value="Unassembled WGS sequence"/>
</dbReference>
<dbReference type="SUPFAM" id="SSF100895">
    <property type="entry name" value="Kazal-type serine protease inhibitors"/>
    <property type="match status" value="1"/>
</dbReference>
<keyword evidence="1" id="KW-0732">Signal</keyword>
<feature type="chain" id="PRO_5033872041" description="Kazal-like domain-containing protein" evidence="1">
    <location>
        <begin position="23"/>
        <end position="73"/>
    </location>
</feature>
<organism evidence="7 17">
    <name type="scientific">Phytophthora fragariae</name>
    <dbReference type="NCBI Taxonomy" id="53985"/>
    <lineage>
        <taxon>Eukaryota</taxon>
        <taxon>Sar</taxon>
        <taxon>Stramenopiles</taxon>
        <taxon>Oomycota</taxon>
        <taxon>Peronosporomycetes</taxon>
        <taxon>Peronosporales</taxon>
        <taxon>Peronosporaceae</taxon>
        <taxon>Phytophthora</taxon>
    </lineage>
</organism>
<evidence type="ECO:0000313" key="19">
    <source>
        <dbReference type="Proteomes" id="UP000460718"/>
    </source>
</evidence>
<dbReference type="Pfam" id="PF07648">
    <property type="entry name" value="Kazal_2"/>
    <property type="match status" value="1"/>
</dbReference>
<dbReference type="CDD" id="cd00104">
    <property type="entry name" value="KAZAL_FS"/>
    <property type="match status" value="1"/>
</dbReference>